<comment type="caution">
    <text evidence="2">The sequence shown here is derived from an EMBL/GenBank/DDBJ whole genome shotgun (WGS) entry which is preliminary data.</text>
</comment>
<evidence type="ECO:0000313" key="2">
    <source>
        <dbReference type="EMBL" id="EJX00626.1"/>
    </source>
</evidence>
<feature type="region of interest" description="Disordered" evidence="1">
    <location>
        <begin position="1"/>
        <end position="42"/>
    </location>
</feature>
<organism evidence="2">
    <name type="scientific">gut metagenome</name>
    <dbReference type="NCBI Taxonomy" id="749906"/>
    <lineage>
        <taxon>unclassified sequences</taxon>
        <taxon>metagenomes</taxon>
        <taxon>organismal metagenomes</taxon>
    </lineage>
</organism>
<reference evidence="2" key="1">
    <citation type="journal article" date="2012" name="PLoS ONE">
        <title>Gene sets for utilization of primary and secondary nutrition supplies in the distal gut of endangered iberian lynx.</title>
        <authorList>
            <person name="Alcaide M."/>
            <person name="Messina E."/>
            <person name="Richter M."/>
            <person name="Bargiela R."/>
            <person name="Peplies J."/>
            <person name="Huws S.A."/>
            <person name="Newbold C.J."/>
            <person name="Golyshin P.N."/>
            <person name="Simon M.A."/>
            <person name="Lopez G."/>
            <person name="Yakimov M.M."/>
            <person name="Ferrer M."/>
        </authorList>
    </citation>
    <scope>NUCLEOTIDE SEQUENCE</scope>
</reference>
<accession>J9CKP5</accession>
<protein>
    <submittedName>
        <fullName evidence="2">Uncharacterized protein</fullName>
    </submittedName>
</protein>
<name>J9CKP5_9ZZZZ</name>
<sequence length="42" mass="4641">MQDSTSGKRDVRAGRTAKKKGTDRQADTRFLNRRDASPFGGT</sequence>
<feature type="compositionally biased region" description="Basic and acidic residues" evidence="1">
    <location>
        <begin position="1"/>
        <end position="13"/>
    </location>
</feature>
<dbReference type="EMBL" id="AMCI01003296">
    <property type="protein sequence ID" value="EJX00626.1"/>
    <property type="molecule type" value="Genomic_DNA"/>
</dbReference>
<gene>
    <name evidence="2" type="ORF">EVA_11268</name>
</gene>
<dbReference type="AlphaFoldDB" id="J9CKP5"/>
<feature type="compositionally biased region" description="Basic and acidic residues" evidence="1">
    <location>
        <begin position="20"/>
        <end position="36"/>
    </location>
</feature>
<evidence type="ECO:0000256" key="1">
    <source>
        <dbReference type="SAM" id="MobiDB-lite"/>
    </source>
</evidence>
<proteinExistence type="predicted"/>